<feature type="binding site" evidence="2">
    <location>
        <position position="380"/>
    </location>
    <ligand>
        <name>Zn(2+)</name>
        <dbReference type="ChEBI" id="CHEBI:29105"/>
        <label>2</label>
    </ligand>
</feature>
<feature type="site" description="Histone H3K4me3 binding" evidence="1">
    <location>
        <position position="340"/>
    </location>
</feature>
<dbReference type="PANTHER" id="PTHR10333:SF94">
    <property type="entry name" value="FINGER DOMAIN PROTEIN, PUTATIVE (AFU_ORTHOLOGUE AFUA_3G11940)-RELATED"/>
    <property type="match status" value="1"/>
</dbReference>
<dbReference type="Proteomes" id="UP000001996">
    <property type="component" value="Unassembled WGS sequence"/>
</dbReference>
<gene>
    <name evidence="4" type="ORF">LELG_02530</name>
</gene>
<dbReference type="Gene3D" id="3.30.40.10">
    <property type="entry name" value="Zinc/RING finger domain, C3HC4 (zinc finger)"/>
    <property type="match status" value="1"/>
</dbReference>
<organism evidence="4 5">
    <name type="scientific">Lodderomyces elongisporus (strain ATCC 11503 / CBS 2605 / JCM 1781 / NBRC 1676 / NRRL YB-4239)</name>
    <name type="common">Yeast</name>
    <name type="synonym">Saccharomyces elongisporus</name>
    <dbReference type="NCBI Taxonomy" id="379508"/>
    <lineage>
        <taxon>Eukaryota</taxon>
        <taxon>Fungi</taxon>
        <taxon>Dikarya</taxon>
        <taxon>Ascomycota</taxon>
        <taxon>Saccharomycotina</taxon>
        <taxon>Pichiomycetes</taxon>
        <taxon>Debaryomycetaceae</taxon>
        <taxon>Candida/Lodderomyces clade</taxon>
        <taxon>Lodderomyces</taxon>
    </lineage>
</organism>
<feature type="binding site" evidence="2">
    <location>
        <position position="352"/>
    </location>
    <ligand>
        <name>Zn(2+)</name>
        <dbReference type="ChEBI" id="CHEBI:29105"/>
        <label>1</label>
    </ligand>
</feature>
<feature type="binding site" evidence="2">
    <location>
        <position position="355"/>
    </location>
    <ligand>
        <name>Zn(2+)</name>
        <dbReference type="ChEBI" id="CHEBI:29105"/>
        <label>1</label>
    </ligand>
</feature>
<dbReference type="EMBL" id="CH981526">
    <property type="protein sequence ID" value="EDK44351.1"/>
    <property type="molecule type" value="Genomic_DNA"/>
</dbReference>
<accession>A5DYU3</accession>
<evidence type="ECO:0000313" key="5">
    <source>
        <dbReference type="Proteomes" id="UP000001996"/>
    </source>
</evidence>
<feature type="binding site" evidence="2">
    <location>
        <position position="339"/>
    </location>
    <ligand>
        <name>Zn(2+)</name>
        <dbReference type="ChEBI" id="CHEBI:29105"/>
        <label>2</label>
    </ligand>
</feature>
<dbReference type="InParanoid" id="A5DYU3"/>
<keyword evidence="2" id="KW-0862">Zinc</keyword>
<protein>
    <recommendedName>
        <fullName evidence="6">Zinc finger PHD-type domain-containing protein</fullName>
    </recommendedName>
</protein>
<dbReference type="eggNOG" id="KOG1973">
    <property type="taxonomic scope" value="Eukaryota"/>
</dbReference>
<feature type="binding site" evidence="2">
    <location>
        <position position="326"/>
    </location>
    <ligand>
        <name>Zn(2+)</name>
        <dbReference type="ChEBI" id="CHEBI:29105"/>
        <label>1</label>
    </ligand>
</feature>
<sequence>MVESIDVNNRQEILVDPSYSLLNSFISSVDHLPCDIIRSLWLVQTCNLKIDKLRQGLNDILLKYQTDGYLKDAELATVYDLQNQIKWLSKEAVLESKALNCQLITHKLYLQEEINQLHNLKNIEQYNSINDRHAMELLRKQLKAHYRENPLRSQVEALAQQQEQLQQLLPKQLQQLLPKQLQQLLTKQLQQLLPTQLQQLLTKQLQLEKKSDQTSIKKESSGLKLILRIPKHDKLDKKDDRDIKEVSQNNRPKLGRPKLKTTITPVQKPNKIVKPGEKAKDTRAAEFKKGNKKKITTQIPAINENNLKIIVSQNAVEKDEEDKRYCFCNQPSLGDMIACDNEDSCPNGEWFHYKCVGLLNRVDAMKYTTGKEQWFCSEKCREVVESKTTTKAEQKKRKRRKKW</sequence>
<feature type="binding site" evidence="2">
    <location>
        <position position="376"/>
    </location>
    <ligand>
        <name>Zn(2+)</name>
        <dbReference type="ChEBI" id="CHEBI:29105"/>
        <label>2</label>
    </ligand>
</feature>
<dbReference type="GO" id="GO:0004402">
    <property type="term" value="F:histone acetyltransferase activity"/>
    <property type="evidence" value="ECO:0007669"/>
    <property type="project" value="TreeGrafter"/>
</dbReference>
<feature type="binding site" evidence="2">
    <location>
        <position position="345"/>
    </location>
    <ligand>
        <name>Zn(2+)</name>
        <dbReference type="ChEBI" id="CHEBI:29105"/>
        <label>2</label>
    </ligand>
</feature>
<evidence type="ECO:0000256" key="1">
    <source>
        <dbReference type="PIRSR" id="PIRSR628651-50"/>
    </source>
</evidence>
<evidence type="ECO:0000256" key="2">
    <source>
        <dbReference type="PIRSR" id="PIRSR628651-51"/>
    </source>
</evidence>
<dbReference type="VEuPathDB" id="FungiDB:LELG_02530"/>
<dbReference type="InterPro" id="IPR028651">
    <property type="entry name" value="ING_fam"/>
</dbReference>
<dbReference type="GO" id="GO:0006355">
    <property type="term" value="P:regulation of DNA-templated transcription"/>
    <property type="evidence" value="ECO:0007669"/>
    <property type="project" value="TreeGrafter"/>
</dbReference>
<dbReference type="SUPFAM" id="SSF57903">
    <property type="entry name" value="FYVE/PHD zinc finger"/>
    <property type="match status" value="1"/>
</dbReference>
<dbReference type="OMA" id="PCDIVRS"/>
<evidence type="ECO:0000256" key="3">
    <source>
        <dbReference type="SAM" id="MobiDB-lite"/>
    </source>
</evidence>
<feature type="region of interest" description="Disordered" evidence="3">
    <location>
        <begin position="237"/>
        <end position="257"/>
    </location>
</feature>
<dbReference type="InterPro" id="IPR013083">
    <property type="entry name" value="Znf_RING/FYVE/PHD"/>
</dbReference>
<dbReference type="AlphaFoldDB" id="A5DYU3"/>
<dbReference type="CDD" id="cd15505">
    <property type="entry name" value="PHD_ING"/>
    <property type="match status" value="1"/>
</dbReference>
<dbReference type="OrthoDB" id="5411773at2759"/>
<feature type="site" description="Histone H3K4me3 binding" evidence="1">
    <location>
        <position position="350"/>
    </location>
</feature>
<name>A5DYU3_LODEL</name>
<dbReference type="GO" id="GO:0000123">
    <property type="term" value="C:histone acetyltransferase complex"/>
    <property type="evidence" value="ECO:0007669"/>
    <property type="project" value="TreeGrafter"/>
</dbReference>
<keyword evidence="5" id="KW-1185">Reference proteome</keyword>
<proteinExistence type="predicted"/>
<feature type="site" description="Histone H3K4me3 binding" evidence="1">
    <location>
        <position position="325"/>
    </location>
</feature>
<dbReference type="GO" id="GO:0005634">
    <property type="term" value="C:nucleus"/>
    <property type="evidence" value="ECO:0007669"/>
    <property type="project" value="TreeGrafter"/>
</dbReference>
<dbReference type="HOGENOM" id="CLU_074406_0_0_1"/>
<feature type="binding site" evidence="2">
    <location>
        <position position="328"/>
    </location>
    <ligand>
        <name>Zn(2+)</name>
        <dbReference type="ChEBI" id="CHEBI:29105"/>
        <label>1</label>
    </ligand>
</feature>
<dbReference type="STRING" id="379508.A5DYU3"/>
<dbReference type="InterPro" id="IPR011011">
    <property type="entry name" value="Znf_FYVE_PHD"/>
</dbReference>
<feature type="site" description="Histone H3K4me3 binding" evidence="1">
    <location>
        <position position="336"/>
    </location>
</feature>
<keyword evidence="2" id="KW-0479">Metal-binding</keyword>
<dbReference type="GeneID" id="5232941"/>
<evidence type="ECO:0000313" key="4">
    <source>
        <dbReference type="EMBL" id="EDK44351.1"/>
    </source>
</evidence>
<reference evidence="4 5" key="1">
    <citation type="journal article" date="2009" name="Nature">
        <title>Evolution of pathogenicity and sexual reproduction in eight Candida genomes.</title>
        <authorList>
            <person name="Butler G."/>
            <person name="Rasmussen M.D."/>
            <person name="Lin M.F."/>
            <person name="Santos M.A."/>
            <person name="Sakthikumar S."/>
            <person name="Munro C.A."/>
            <person name="Rheinbay E."/>
            <person name="Grabherr M."/>
            <person name="Forche A."/>
            <person name="Reedy J.L."/>
            <person name="Agrafioti I."/>
            <person name="Arnaud M.B."/>
            <person name="Bates S."/>
            <person name="Brown A.J."/>
            <person name="Brunke S."/>
            <person name="Costanzo M.C."/>
            <person name="Fitzpatrick D.A."/>
            <person name="de Groot P.W."/>
            <person name="Harris D."/>
            <person name="Hoyer L.L."/>
            <person name="Hube B."/>
            <person name="Klis F.M."/>
            <person name="Kodira C."/>
            <person name="Lennard N."/>
            <person name="Logue M.E."/>
            <person name="Martin R."/>
            <person name="Neiman A.M."/>
            <person name="Nikolaou E."/>
            <person name="Quail M.A."/>
            <person name="Quinn J."/>
            <person name="Santos M.C."/>
            <person name="Schmitzberger F.F."/>
            <person name="Sherlock G."/>
            <person name="Shah P."/>
            <person name="Silverstein K.A."/>
            <person name="Skrzypek M.S."/>
            <person name="Soll D."/>
            <person name="Staggs R."/>
            <person name="Stansfield I."/>
            <person name="Stumpf M.P."/>
            <person name="Sudbery P.E."/>
            <person name="Srikantha T."/>
            <person name="Zeng Q."/>
            <person name="Berman J."/>
            <person name="Berriman M."/>
            <person name="Heitman J."/>
            <person name="Gow N.A."/>
            <person name="Lorenz M.C."/>
            <person name="Birren B.W."/>
            <person name="Kellis M."/>
            <person name="Cuomo C.A."/>
        </authorList>
    </citation>
    <scope>NUCLEOTIDE SEQUENCE [LARGE SCALE GENOMIC DNA]</scope>
    <source>
        <strain evidence="5">ATCC 11503 / BCRC 21390 / CBS 2605 / JCM 1781 / NBRC 1676 / NRRL YB-4239</strain>
    </source>
</reference>
<dbReference type="GO" id="GO:0046872">
    <property type="term" value="F:metal ion binding"/>
    <property type="evidence" value="ECO:0007669"/>
    <property type="project" value="UniProtKB-KW"/>
</dbReference>
<evidence type="ECO:0008006" key="6">
    <source>
        <dbReference type="Google" id="ProtNLM"/>
    </source>
</evidence>
<dbReference type="PANTHER" id="PTHR10333">
    <property type="entry name" value="INHIBITOR OF GROWTH PROTEIN"/>
    <property type="match status" value="1"/>
</dbReference>
<dbReference type="KEGG" id="lel:PVL30_003367"/>